<keyword evidence="1" id="KW-1133">Transmembrane helix</keyword>
<dbReference type="EMBL" id="FLRD01000009">
    <property type="protein sequence ID" value="SBT30785.1"/>
    <property type="molecule type" value="Genomic_DNA"/>
</dbReference>
<accession>A0A1A8YGW1</accession>
<feature type="transmembrane region" description="Helical" evidence="1">
    <location>
        <begin position="7"/>
        <end position="27"/>
    </location>
</feature>
<keyword evidence="1" id="KW-0472">Membrane</keyword>
<evidence type="ECO:0000256" key="1">
    <source>
        <dbReference type="SAM" id="Phobius"/>
    </source>
</evidence>
<proteinExistence type="predicted"/>
<organism evidence="2 5">
    <name type="scientific">Plasmodium ovale wallikeri</name>
    <dbReference type="NCBI Taxonomy" id="864142"/>
    <lineage>
        <taxon>Eukaryota</taxon>
        <taxon>Sar</taxon>
        <taxon>Alveolata</taxon>
        <taxon>Apicomplexa</taxon>
        <taxon>Aconoidasida</taxon>
        <taxon>Haemosporida</taxon>
        <taxon>Plasmodiidae</taxon>
        <taxon>Plasmodium</taxon>
        <taxon>Plasmodium (Plasmodium)</taxon>
    </lineage>
</organism>
<reference evidence="2" key="2">
    <citation type="submission" date="2016-05" db="EMBL/GenBank/DDBJ databases">
        <authorList>
            <person name="Lavstsen T."/>
            <person name="Jespersen J.S."/>
        </authorList>
    </citation>
    <scope>NUCLEOTIDE SEQUENCE [LARGE SCALE GENOMIC DNA]</scope>
</reference>
<reference evidence="4 5" key="1">
    <citation type="submission" date="2016-05" db="EMBL/GenBank/DDBJ databases">
        <authorList>
            <person name="Naeem Raeece"/>
        </authorList>
    </citation>
    <scope>NUCLEOTIDE SEQUENCE [LARGE SCALE GENOMIC DNA]</scope>
</reference>
<keyword evidence="5" id="KW-1185">Reference proteome</keyword>
<dbReference type="Proteomes" id="UP000078555">
    <property type="component" value="Unassembled WGS sequence"/>
</dbReference>
<evidence type="ECO:0000313" key="5">
    <source>
        <dbReference type="Proteomes" id="UP000078555"/>
    </source>
</evidence>
<feature type="transmembrane region" description="Helical" evidence="1">
    <location>
        <begin position="47"/>
        <end position="67"/>
    </location>
</feature>
<dbReference type="AlphaFoldDB" id="A0A1A8YGW1"/>
<evidence type="ECO:0000313" key="3">
    <source>
        <dbReference type="EMBL" id="SBT31400.1"/>
    </source>
</evidence>
<evidence type="ECO:0000313" key="4">
    <source>
        <dbReference type="Proteomes" id="UP000078550"/>
    </source>
</evidence>
<dbReference type="EMBL" id="FLRE01000016">
    <property type="protein sequence ID" value="SBT31400.1"/>
    <property type="molecule type" value="Genomic_DNA"/>
</dbReference>
<sequence>MQTRFSPSIGTITSVLLLPLPCCYYYFRAATTTSVLLLPLPCCYYYFRAATTTSVLLLLLPCCYYHFRVLYPPPFLCVTLYVARVDECACASKHKTMLGTRLGMQTGADNRGAPFA</sequence>
<name>A0A1A8YGW1_PLAOA</name>
<protein>
    <submittedName>
        <fullName evidence="2">Uncharacterized protein</fullName>
    </submittedName>
</protein>
<evidence type="ECO:0000313" key="2">
    <source>
        <dbReference type="EMBL" id="SBT30785.1"/>
    </source>
</evidence>
<keyword evidence="1" id="KW-0812">Transmembrane</keyword>
<gene>
    <name evidence="2" type="ORF">POVWA1_003820</name>
    <name evidence="3" type="ORF">POVWA2_003970</name>
</gene>
<dbReference type="Proteomes" id="UP000078550">
    <property type="component" value="Unassembled WGS sequence"/>
</dbReference>